<organism evidence="3 4">
    <name type="scientific">Lacticaseibacillus paracasei subsp. paracasei Lpp14</name>
    <dbReference type="NCBI Taxonomy" id="1256204"/>
    <lineage>
        <taxon>Bacteria</taxon>
        <taxon>Bacillati</taxon>
        <taxon>Bacillota</taxon>
        <taxon>Bacilli</taxon>
        <taxon>Lactobacillales</taxon>
        <taxon>Lactobacillaceae</taxon>
        <taxon>Lacticaseibacillus</taxon>
    </lineage>
</organism>
<evidence type="ECO:0000256" key="2">
    <source>
        <dbReference type="SAM" id="Phobius"/>
    </source>
</evidence>
<feature type="transmembrane region" description="Helical" evidence="2">
    <location>
        <begin position="6"/>
        <end position="24"/>
    </location>
</feature>
<keyword evidence="2" id="KW-0812">Transmembrane</keyword>
<feature type="transmembrane region" description="Helical" evidence="2">
    <location>
        <begin position="113"/>
        <end position="136"/>
    </location>
</feature>
<name>A0A829GLX7_LACPA</name>
<comment type="caution">
    <text evidence="3">The sequence shown here is derived from an EMBL/GenBank/DDBJ whole genome shotgun (WGS) entry which is preliminary data.</text>
</comment>
<evidence type="ECO:0000313" key="4">
    <source>
        <dbReference type="Proteomes" id="UP000014264"/>
    </source>
</evidence>
<feature type="coiled-coil region" evidence="1">
    <location>
        <begin position="317"/>
        <end position="344"/>
    </location>
</feature>
<accession>A0A829GLX7</accession>
<feature type="transmembrane region" description="Helical" evidence="2">
    <location>
        <begin position="142"/>
        <end position="161"/>
    </location>
</feature>
<feature type="transmembrane region" description="Helical" evidence="2">
    <location>
        <begin position="182"/>
        <end position="206"/>
    </location>
</feature>
<proteinExistence type="predicted"/>
<protein>
    <submittedName>
        <fullName evidence="3">Uncharacterized protein</fullName>
    </submittedName>
</protein>
<feature type="transmembrane region" description="Helical" evidence="2">
    <location>
        <begin position="279"/>
        <end position="302"/>
    </location>
</feature>
<sequence length="357" mass="40835">MFGNFDILTPSLFAVFTIANIRAFRNKTRSDNGKTNKLWNFFEVYQNNKVSGIRILLIMSLCIKLVVVIFGLGKSSIVSIFYGLSAVVISIFVSYFYLLYLTLYKNIKSFVGVISYWIIAITIFVLIWLGVVPILGLRGSNTSWKLLIVFVTVITPLVQFIRSILYKGVPDQKNSLVFFREAAIFLLFVLGMYLINVSIGFSVYFVQNPREQFTKINQTNDNPLTANWPDFTAFQEFVILTTKFSAGGKQFLSNSDPSIPVNQLEDKKVKEIPAKQVNVLYPILAEATLIQFCYTVIGFALVMDWISRKRKAPIESNTEIILNLNRLTKEVREIEATLNTRKSKLIEKRKARTHRKK</sequence>
<gene>
    <name evidence="3" type="ORF">Lpp14_13884</name>
</gene>
<evidence type="ECO:0000256" key="1">
    <source>
        <dbReference type="SAM" id="Coils"/>
    </source>
</evidence>
<dbReference type="Proteomes" id="UP000014264">
    <property type="component" value="Unassembled WGS sequence"/>
</dbReference>
<feature type="transmembrane region" description="Helical" evidence="2">
    <location>
        <begin position="79"/>
        <end position="101"/>
    </location>
</feature>
<feature type="transmembrane region" description="Helical" evidence="2">
    <location>
        <begin position="55"/>
        <end position="73"/>
    </location>
</feature>
<evidence type="ECO:0000313" key="3">
    <source>
        <dbReference type="EMBL" id="EPC59506.1"/>
    </source>
</evidence>
<dbReference type="AlphaFoldDB" id="A0A829GLX7"/>
<dbReference type="EMBL" id="ANJZ01000341">
    <property type="protein sequence ID" value="EPC59506.1"/>
    <property type="molecule type" value="Genomic_DNA"/>
</dbReference>
<keyword evidence="2" id="KW-1133">Transmembrane helix</keyword>
<reference evidence="3 4" key="1">
    <citation type="journal article" date="2013" name="PLoS ONE">
        <title>Lactobacillus paracasei comparative genomics: towards species pan-genome definition and exploitation of diversity.</title>
        <authorList>
            <person name="Smokvina T."/>
            <person name="Wels M."/>
            <person name="Polka J."/>
            <person name="Chervaux C."/>
            <person name="Brisse S."/>
            <person name="Boekhorst J."/>
            <person name="van Hylckama Vlieg J.E."/>
            <person name="Siezen R.J."/>
        </authorList>
    </citation>
    <scope>NUCLEOTIDE SEQUENCE [LARGE SCALE GENOMIC DNA]</scope>
    <source>
        <strain evidence="3 4">Lpp14</strain>
    </source>
</reference>
<keyword evidence="2" id="KW-0472">Membrane</keyword>
<keyword evidence="1" id="KW-0175">Coiled coil</keyword>